<dbReference type="PANTHER" id="PTHR47267">
    <property type="match status" value="1"/>
</dbReference>
<dbReference type="GO" id="GO:0016791">
    <property type="term" value="F:phosphatase activity"/>
    <property type="evidence" value="ECO:0007669"/>
    <property type="project" value="UniProtKB-ARBA"/>
</dbReference>
<dbReference type="InterPro" id="IPR036412">
    <property type="entry name" value="HAD-like_sf"/>
</dbReference>
<dbReference type="Proteomes" id="UP000182135">
    <property type="component" value="Unassembled WGS sequence"/>
</dbReference>
<keyword evidence="4" id="KW-0460">Magnesium</keyword>
<proteinExistence type="inferred from homology"/>
<organism evidence="6 7">
    <name type="scientific">Clostridium cadaveris</name>
    <dbReference type="NCBI Taxonomy" id="1529"/>
    <lineage>
        <taxon>Bacteria</taxon>
        <taxon>Bacillati</taxon>
        <taxon>Bacillota</taxon>
        <taxon>Clostridia</taxon>
        <taxon>Eubacteriales</taxon>
        <taxon>Clostridiaceae</taxon>
        <taxon>Clostridium</taxon>
    </lineage>
</organism>
<evidence type="ECO:0000313" key="7">
    <source>
        <dbReference type="Proteomes" id="UP000182135"/>
    </source>
</evidence>
<comment type="similarity">
    <text evidence="5">Belongs to the HAD-like hydrolase superfamily. Cof family.</text>
</comment>
<reference evidence="6 7" key="1">
    <citation type="submission" date="2016-10" db="EMBL/GenBank/DDBJ databases">
        <authorList>
            <person name="de Groot N.N."/>
        </authorList>
    </citation>
    <scope>NUCLEOTIDE SEQUENCE [LARGE SCALE GENOMIC DNA]</scope>
    <source>
        <strain evidence="6 7">NLAE-zl-G419</strain>
    </source>
</reference>
<sequence>MKRLMVSDLDGTLLNEKGIVSKETAHAVKQVVKNGNIFAIATGRIYSQTEHVRDALGDEILCICSNGAVVYENGNIISKHPLSKDSVEKLLNIDLSKYSSNIALNGFTIDEWITTTFDEFMDELGKRTGTPCRVCSSEEFKGHECLKVFFSSLDHECLVELEKDLKEQFPHLEIVFSHPSCLEVNEKGISKFRALENYCKRTDIDVSDVIAFGDAFNDYEMLKNVGHPCLMGNCLPKLKEAITHGTVIDSNVNNGVAKYLTKNFI</sequence>
<protein>
    <recommendedName>
        <fullName evidence="8">Cof-type HAD-IIB family hydrolase</fullName>
    </recommendedName>
</protein>
<dbReference type="eggNOG" id="COG0561">
    <property type="taxonomic scope" value="Bacteria"/>
</dbReference>
<dbReference type="InterPro" id="IPR000150">
    <property type="entry name" value="Cof"/>
</dbReference>
<keyword evidence="2" id="KW-0479">Metal-binding</keyword>
<dbReference type="Pfam" id="PF08282">
    <property type="entry name" value="Hydrolase_3"/>
    <property type="match status" value="1"/>
</dbReference>
<evidence type="ECO:0000256" key="5">
    <source>
        <dbReference type="ARBA" id="ARBA00034778"/>
    </source>
</evidence>
<evidence type="ECO:0000256" key="4">
    <source>
        <dbReference type="ARBA" id="ARBA00022842"/>
    </source>
</evidence>
<evidence type="ECO:0000313" key="6">
    <source>
        <dbReference type="EMBL" id="SFF86948.1"/>
    </source>
</evidence>
<dbReference type="NCBIfam" id="TIGR00099">
    <property type="entry name" value="Cof-subfamily"/>
    <property type="match status" value="1"/>
</dbReference>
<dbReference type="GO" id="GO:0046872">
    <property type="term" value="F:metal ion binding"/>
    <property type="evidence" value="ECO:0007669"/>
    <property type="project" value="UniProtKB-KW"/>
</dbReference>
<dbReference type="EMBL" id="FOOE01000013">
    <property type="protein sequence ID" value="SFF86948.1"/>
    <property type="molecule type" value="Genomic_DNA"/>
</dbReference>
<dbReference type="OrthoDB" id="9810101at2"/>
<evidence type="ECO:0000256" key="3">
    <source>
        <dbReference type="ARBA" id="ARBA00022801"/>
    </source>
</evidence>
<dbReference type="SFLD" id="SFLDG01140">
    <property type="entry name" value="C2.B:_Phosphomannomutase_and_P"/>
    <property type="match status" value="1"/>
</dbReference>
<evidence type="ECO:0000256" key="1">
    <source>
        <dbReference type="ARBA" id="ARBA00001946"/>
    </source>
</evidence>
<evidence type="ECO:0008006" key="8">
    <source>
        <dbReference type="Google" id="ProtNLM"/>
    </source>
</evidence>
<gene>
    <name evidence="6" type="ORF">SAMN04487885_11344</name>
</gene>
<dbReference type="Gene3D" id="3.40.50.1000">
    <property type="entry name" value="HAD superfamily/HAD-like"/>
    <property type="match status" value="1"/>
</dbReference>
<dbReference type="RefSeq" id="WP_074845640.1">
    <property type="nucleotide sequence ID" value="NZ_FOOE01000013.1"/>
</dbReference>
<dbReference type="SFLD" id="SFLDS00003">
    <property type="entry name" value="Haloacid_Dehalogenase"/>
    <property type="match status" value="1"/>
</dbReference>
<keyword evidence="7" id="KW-1185">Reference proteome</keyword>
<dbReference type="Gene3D" id="3.30.1240.10">
    <property type="match status" value="1"/>
</dbReference>
<dbReference type="SUPFAM" id="SSF56784">
    <property type="entry name" value="HAD-like"/>
    <property type="match status" value="1"/>
</dbReference>
<dbReference type="InterPro" id="IPR006379">
    <property type="entry name" value="HAD-SF_hydro_IIB"/>
</dbReference>
<dbReference type="NCBIfam" id="TIGR01484">
    <property type="entry name" value="HAD-SF-IIB"/>
    <property type="match status" value="1"/>
</dbReference>
<dbReference type="PROSITE" id="PS01228">
    <property type="entry name" value="COF_1"/>
    <property type="match status" value="1"/>
</dbReference>
<comment type="cofactor">
    <cofactor evidence="1">
        <name>Mg(2+)</name>
        <dbReference type="ChEBI" id="CHEBI:18420"/>
    </cofactor>
</comment>
<dbReference type="InterPro" id="IPR023214">
    <property type="entry name" value="HAD_sf"/>
</dbReference>
<dbReference type="AlphaFoldDB" id="A0A1I2M7Y1"/>
<dbReference type="STRING" id="1529.SAMN04487885_11344"/>
<accession>A0A1I2M7Y1</accession>
<dbReference type="CDD" id="cd07516">
    <property type="entry name" value="HAD_Pase"/>
    <property type="match status" value="1"/>
</dbReference>
<dbReference type="PANTHER" id="PTHR47267:SF4">
    <property type="entry name" value="PYRIDOXAL PHOSPHATE PHOSPHATASE YIGL"/>
    <property type="match status" value="1"/>
</dbReference>
<evidence type="ECO:0000256" key="2">
    <source>
        <dbReference type="ARBA" id="ARBA00022723"/>
    </source>
</evidence>
<keyword evidence="3" id="KW-0378">Hydrolase</keyword>
<name>A0A1I2M7Y1_9CLOT</name>